<dbReference type="InterPro" id="IPR054726">
    <property type="entry name" value="Ubiq_DUF569-assoc"/>
</dbReference>
<proteinExistence type="predicted"/>
<evidence type="ECO:0000259" key="3">
    <source>
        <dbReference type="Pfam" id="PF22932"/>
    </source>
</evidence>
<feature type="domain" description="DUF569" evidence="2">
    <location>
        <begin position="205"/>
        <end position="346"/>
    </location>
</feature>
<evidence type="ECO:0000313" key="4">
    <source>
        <dbReference type="EMBL" id="RAL40055.1"/>
    </source>
</evidence>
<sequence>MEIFHKAKEVRLRSHLNKYLVADDDEEHTRQSSRGGASSKGRWRVELVEGKTHFIRLRSCHGGRYLTASDQPFLLGMTGNKVLLTGEDNSRDLRVEWQPFRDGFQIKLRAYGGTYLRANGGTPPWRNSVTHDNPHTTSTHNWILWDVEAVPAPETESVTDYLSMVSSFSSISGELSGLGFGSPVSVQSSFSPGITKAPSIHLPAMELFQRAKTVRLRSHHEKFLMAEEDEESVTQDRNGASASARWSVEIPENSDNAVRLKSCYGKYLTASNHPFLLGMTGRKVLQTLPTRLDSSVEWEPVREGAQVKFRTRYGQFLRANGGLPPWRNSVTHDVPHRSATQDWILWEVHVVDIVVTSLPKPPPPLVARSDSFPSESDSPSTASFTSQSFSGRESGDSLDNTVKMVGDGRLIFYRIADDRGEIDEGVEELCVPFKGNEVEELKKRLEEETGMDGIVVCTRSVLNGKLYPLRLHLPPNNADMSVVIVPSSCKVLLKDLETGRTHF</sequence>
<feature type="domain" description="DUF569" evidence="2">
    <location>
        <begin position="1"/>
        <end position="145"/>
    </location>
</feature>
<dbReference type="AlphaFoldDB" id="A0A328D2U6"/>
<dbReference type="PANTHER" id="PTHR31205:SF69">
    <property type="entry name" value="ACTIN CROSS-LINKING PROTEIN (DUF569)"/>
    <property type="match status" value="1"/>
</dbReference>
<dbReference type="Proteomes" id="UP000249390">
    <property type="component" value="Unassembled WGS sequence"/>
</dbReference>
<organism evidence="4 5">
    <name type="scientific">Cuscuta australis</name>
    <dbReference type="NCBI Taxonomy" id="267555"/>
    <lineage>
        <taxon>Eukaryota</taxon>
        <taxon>Viridiplantae</taxon>
        <taxon>Streptophyta</taxon>
        <taxon>Embryophyta</taxon>
        <taxon>Tracheophyta</taxon>
        <taxon>Spermatophyta</taxon>
        <taxon>Magnoliopsida</taxon>
        <taxon>eudicotyledons</taxon>
        <taxon>Gunneridae</taxon>
        <taxon>Pentapetalae</taxon>
        <taxon>asterids</taxon>
        <taxon>lamiids</taxon>
        <taxon>Solanales</taxon>
        <taxon>Convolvulaceae</taxon>
        <taxon>Cuscuteae</taxon>
        <taxon>Cuscuta</taxon>
        <taxon>Cuscuta subgen. Grammica</taxon>
        <taxon>Cuscuta sect. Cleistogrammica</taxon>
    </lineage>
</organism>
<evidence type="ECO:0000256" key="1">
    <source>
        <dbReference type="SAM" id="MobiDB-lite"/>
    </source>
</evidence>
<feature type="region of interest" description="Disordered" evidence="1">
    <location>
        <begin position="366"/>
        <end position="400"/>
    </location>
</feature>
<evidence type="ECO:0000259" key="2">
    <source>
        <dbReference type="Pfam" id="PF04601"/>
    </source>
</evidence>
<reference evidence="4 5" key="1">
    <citation type="submission" date="2018-06" db="EMBL/GenBank/DDBJ databases">
        <title>The Genome of Cuscuta australis (Dodder) Provides Insight into the Evolution of Plant Parasitism.</title>
        <authorList>
            <person name="Liu H."/>
        </authorList>
    </citation>
    <scope>NUCLEOTIDE SEQUENCE [LARGE SCALE GENOMIC DNA]</scope>
    <source>
        <strain evidence="5">cv. Yunnan</strain>
        <tissue evidence="4">Vines</tissue>
    </source>
</reference>
<name>A0A328D2U6_9ASTE</name>
<dbReference type="InterPro" id="IPR007679">
    <property type="entry name" value="DUF569"/>
</dbReference>
<dbReference type="SUPFAM" id="SSF50405">
    <property type="entry name" value="Actin-crosslinking proteins"/>
    <property type="match status" value="2"/>
</dbReference>
<gene>
    <name evidence="4" type="ORF">DM860_008195</name>
</gene>
<dbReference type="PANTHER" id="PTHR31205">
    <property type="entry name" value="ACTIN CROSS-LINKING PROTEIN (DUF569)"/>
    <property type="match status" value="1"/>
</dbReference>
<evidence type="ECO:0000313" key="5">
    <source>
        <dbReference type="Proteomes" id="UP000249390"/>
    </source>
</evidence>
<feature type="domain" description="DUF569" evidence="3">
    <location>
        <begin position="408"/>
        <end position="485"/>
    </location>
</feature>
<dbReference type="Pfam" id="PF22932">
    <property type="entry name" value="Ubiq_DUF_assoc"/>
    <property type="match status" value="1"/>
</dbReference>
<evidence type="ECO:0008006" key="6">
    <source>
        <dbReference type="Google" id="ProtNLM"/>
    </source>
</evidence>
<dbReference type="Pfam" id="PF04601">
    <property type="entry name" value="DUF569"/>
    <property type="match status" value="2"/>
</dbReference>
<dbReference type="CDD" id="cd23340">
    <property type="entry name" value="beta-trefoil_FSCN_ACP-like"/>
    <property type="match status" value="2"/>
</dbReference>
<feature type="compositionally biased region" description="Low complexity" evidence="1">
    <location>
        <begin position="369"/>
        <end position="390"/>
    </location>
</feature>
<protein>
    <recommendedName>
        <fullName evidence="6">DUF569 domain-containing protein</fullName>
    </recommendedName>
</protein>
<dbReference type="Gene3D" id="2.80.10.50">
    <property type="match status" value="2"/>
</dbReference>
<comment type="caution">
    <text evidence="4">The sequence shown here is derived from an EMBL/GenBank/DDBJ whole genome shotgun (WGS) entry which is preliminary data.</text>
</comment>
<accession>A0A328D2U6</accession>
<dbReference type="FunFam" id="2.80.10.50:FF:000067">
    <property type="entry name" value="BnaC05g19630D protein"/>
    <property type="match status" value="2"/>
</dbReference>
<keyword evidence="5" id="KW-1185">Reference proteome</keyword>
<dbReference type="InterPro" id="IPR008999">
    <property type="entry name" value="Actin-crosslinking"/>
</dbReference>
<dbReference type="EMBL" id="NQVE01000195">
    <property type="protein sequence ID" value="RAL40055.1"/>
    <property type="molecule type" value="Genomic_DNA"/>
</dbReference>